<dbReference type="CDD" id="cd00165">
    <property type="entry name" value="S4"/>
    <property type="match status" value="1"/>
</dbReference>
<dbReference type="FunFam" id="3.10.290.10:FF:000003">
    <property type="entry name" value="Pseudouridine synthase"/>
    <property type="match status" value="1"/>
</dbReference>
<dbReference type="GO" id="GO:0005829">
    <property type="term" value="C:cytosol"/>
    <property type="evidence" value="ECO:0007669"/>
    <property type="project" value="UniProtKB-ARBA"/>
</dbReference>
<dbReference type="PROSITE" id="PS50889">
    <property type="entry name" value="S4"/>
    <property type="match status" value="1"/>
</dbReference>
<dbReference type="FunFam" id="3.30.70.1560:FF:000001">
    <property type="entry name" value="Pseudouridine synthase"/>
    <property type="match status" value="1"/>
</dbReference>
<evidence type="ECO:0000256" key="1">
    <source>
        <dbReference type="ARBA" id="ARBA00000073"/>
    </source>
</evidence>
<name>A0A2T0Q4K7_9ACTN</name>
<dbReference type="InterPro" id="IPR042092">
    <property type="entry name" value="PsdUridine_s_RsuA/RluB/E/F_cat"/>
</dbReference>
<dbReference type="NCBIfam" id="TIGR00093">
    <property type="entry name" value="pseudouridine synthase"/>
    <property type="match status" value="1"/>
</dbReference>
<dbReference type="GO" id="GO:0120159">
    <property type="term" value="F:rRNA pseudouridine synthase activity"/>
    <property type="evidence" value="ECO:0007669"/>
    <property type="project" value="UniProtKB-ARBA"/>
</dbReference>
<dbReference type="Pfam" id="PF01479">
    <property type="entry name" value="S4"/>
    <property type="match status" value="1"/>
</dbReference>
<dbReference type="PANTHER" id="PTHR47683:SF2">
    <property type="entry name" value="RNA-BINDING S4 DOMAIN-CONTAINING PROTEIN"/>
    <property type="match status" value="1"/>
</dbReference>
<dbReference type="SMART" id="SM00363">
    <property type="entry name" value="S4"/>
    <property type="match status" value="1"/>
</dbReference>
<evidence type="ECO:0000256" key="7">
    <source>
        <dbReference type="SAM" id="MobiDB-lite"/>
    </source>
</evidence>
<comment type="caution">
    <text evidence="9">The sequence shown here is derived from an EMBL/GenBank/DDBJ whole genome shotgun (WGS) entry which is preliminary data.</text>
</comment>
<dbReference type="SUPFAM" id="SSF55174">
    <property type="entry name" value="Alpha-L RNA-binding motif"/>
    <property type="match status" value="1"/>
</dbReference>
<keyword evidence="3 5" id="KW-0694">RNA-binding</keyword>
<keyword evidence="4 6" id="KW-0413">Isomerase</keyword>
<feature type="domain" description="RNA-binding S4" evidence="8">
    <location>
        <begin position="101"/>
        <end position="167"/>
    </location>
</feature>
<organism evidence="9 10">
    <name type="scientific">Allonocardiopsis opalescens</name>
    <dbReference type="NCBI Taxonomy" id="1144618"/>
    <lineage>
        <taxon>Bacteria</taxon>
        <taxon>Bacillati</taxon>
        <taxon>Actinomycetota</taxon>
        <taxon>Actinomycetes</taxon>
        <taxon>Streptosporangiales</taxon>
        <taxon>Allonocardiopsis</taxon>
    </lineage>
</organism>
<dbReference type="RefSeq" id="WP_245930207.1">
    <property type="nucleotide sequence ID" value="NZ_PVZC01000004.1"/>
</dbReference>
<protein>
    <recommendedName>
        <fullName evidence="6">Pseudouridine synthase</fullName>
        <ecNumber evidence="6">5.4.99.-</ecNumber>
    </recommendedName>
</protein>
<dbReference type="InterPro" id="IPR006145">
    <property type="entry name" value="PsdUridine_synth_RsuA/RluA"/>
</dbReference>
<dbReference type="EMBL" id="PVZC01000004">
    <property type="protein sequence ID" value="PRX98651.1"/>
    <property type="molecule type" value="Genomic_DNA"/>
</dbReference>
<dbReference type="Gene3D" id="3.30.70.580">
    <property type="entry name" value="Pseudouridine synthase I, catalytic domain, N-terminal subdomain"/>
    <property type="match status" value="1"/>
</dbReference>
<evidence type="ECO:0000256" key="2">
    <source>
        <dbReference type="ARBA" id="ARBA00008348"/>
    </source>
</evidence>
<evidence type="ECO:0000259" key="8">
    <source>
        <dbReference type="SMART" id="SM00363"/>
    </source>
</evidence>
<feature type="region of interest" description="Disordered" evidence="7">
    <location>
        <begin position="1"/>
        <end position="67"/>
    </location>
</feature>
<accession>A0A2T0Q4K7</accession>
<evidence type="ECO:0000256" key="5">
    <source>
        <dbReference type="PROSITE-ProRule" id="PRU00182"/>
    </source>
</evidence>
<dbReference type="InterPro" id="IPR000748">
    <property type="entry name" value="PsdUridine_synth_RsuA/RluB/E/F"/>
</dbReference>
<evidence type="ECO:0000313" key="9">
    <source>
        <dbReference type="EMBL" id="PRX98651.1"/>
    </source>
</evidence>
<dbReference type="InterPro" id="IPR036986">
    <property type="entry name" value="S4_RNA-bd_sf"/>
</dbReference>
<dbReference type="Gene3D" id="3.30.70.1560">
    <property type="entry name" value="Alpha-L RNA-binding motif"/>
    <property type="match status" value="1"/>
</dbReference>
<evidence type="ECO:0000256" key="3">
    <source>
        <dbReference type="ARBA" id="ARBA00022884"/>
    </source>
</evidence>
<sequence length="338" mass="37146">MSTPPRKPSGGSGRSGSASKKQTTAGDSRRDRTGRAAGGAPRRDGQPPGREAGGPAHEAELSPQARDRLRRLRSEYDAADDERDRITQHDRDDYADVPDGIRLQKVLAQAGVASRRASEELIHQGRVEVDGQIVRRFGARVDPATSVIRVDGMRIATAPDLLYYALNKPRGVVSTMSDPQGRPTLADYSTESDERLFHVGRLDVDTEGLLLLTNDGELANRLTHPRYKVPKTYVAVVPGPVDRQLGRRLRRGVELEDGLVEVDDFSVVDATGNRAMVQVTLHEGRKHIVRRLLEEVGHPVKELVRTEIGPVRLGKLKPGTMRQLSAQEISELFDAVGM</sequence>
<dbReference type="InterPro" id="IPR018496">
    <property type="entry name" value="PsdUridine_synth_RsuA/RluB_CS"/>
</dbReference>
<keyword evidence="10" id="KW-1185">Reference proteome</keyword>
<dbReference type="InterPro" id="IPR050343">
    <property type="entry name" value="RsuA_PseudoU_synthase"/>
</dbReference>
<dbReference type="PROSITE" id="PS01149">
    <property type="entry name" value="PSI_RSU"/>
    <property type="match status" value="1"/>
</dbReference>
<dbReference type="Gene3D" id="3.10.290.10">
    <property type="entry name" value="RNA-binding S4 domain"/>
    <property type="match status" value="1"/>
</dbReference>
<dbReference type="EC" id="5.4.99.-" evidence="6"/>
<evidence type="ECO:0000256" key="6">
    <source>
        <dbReference type="RuleBase" id="RU003887"/>
    </source>
</evidence>
<dbReference type="InterPro" id="IPR020103">
    <property type="entry name" value="PsdUridine_synth_cat_dom_sf"/>
</dbReference>
<dbReference type="SUPFAM" id="SSF55120">
    <property type="entry name" value="Pseudouridine synthase"/>
    <property type="match status" value="1"/>
</dbReference>
<dbReference type="InterPro" id="IPR020094">
    <property type="entry name" value="TruA/RsuA/RluB/E/F_N"/>
</dbReference>
<dbReference type="InterPro" id="IPR002942">
    <property type="entry name" value="S4_RNA-bd"/>
</dbReference>
<gene>
    <name evidence="9" type="ORF">CLV72_104229</name>
</gene>
<dbReference type="Pfam" id="PF00849">
    <property type="entry name" value="PseudoU_synth_2"/>
    <property type="match status" value="1"/>
</dbReference>
<dbReference type="AlphaFoldDB" id="A0A2T0Q4K7"/>
<dbReference type="GO" id="GO:0003723">
    <property type="term" value="F:RNA binding"/>
    <property type="evidence" value="ECO:0007669"/>
    <property type="project" value="UniProtKB-KW"/>
</dbReference>
<feature type="compositionally biased region" description="Low complexity" evidence="7">
    <location>
        <begin position="15"/>
        <end position="26"/>
    </location>
</feature>
<reference evidence="9 10" key="1">
    <citation type="submission" date="2018-03" db="EMBL/GenBank/DDBJ databases">
        <title>Genomic Encyclopedia of Archaeal and Bacterial Type Strains, Phase II (KMG-II): from individual species to whole genera.</title>
        <authorList>
            <person name="Goeker M."/>
        </authorList>
    </citation>
    <scope>NUCLEOTIDE SEQUENCE [LARGE SCALE GENOMIC DNA]</scope>
    <source>
        <strain evidence="9 10">DSM 45601</strain>
    </source>
</reference>
<evidence type="ECO:0000313" key="10">
    <source>
        <dbReference type="Proteomes" id="UP000237846"/>
    </source>
</evidence>
<dbReference type="GO" id="GO:0000455">
    <property type="term" value="P:enzyme-directed rRNA pseudouridine synthesis"/>
    <property type="evidence" value="ECO:0007669"/>
    <property type="project" value="UniProtKB-ARBA"/>
</dbReference>
<comment type="similarity">
    <text evidence="2 6">Belongs to the pseudouridine synthase RsuA family.</text>
</comment>
<dbReference type="CDD" id="cd02870">
    <property type="entry name" value="PseudoU_synth_RsuA_like"/>
    <property type="match status" value="1"/>
</dbReference>
<dbReference type="PANTHER" id="PTHR47683">
    <property type="entry name" value="PSEUDOURIDINE SYNTHASE FAMILY PROTEIN-RELATED"/>
    <property type="match status" value="1"/>
</dbReference>
<comment type="catalytic activity">
    <reaction evidence="1">
        <text>a uridine in RNA = a pseudouridine in RNA</text>
        <dbReference type="Rhea" id="RHEA:48348"/>
        <dbReference type="Rhea" id="RHEA-COMP:12068"/>
        <dbReference type="Rhea" id="RHEA-COMP:12069"/>
        <dbReference type="ChEBI" id="CHEBI:65314"/>
        <dbReference type="ChEBI" id="CHEBI:65315"/>
    </reaction>
</comment>
<dbReference type="Proteomes" id="UP000237846">
    <property type="component" value="Unassembled WGS sequence"/>
</dbReference>
<proteinExistence type="inferred from homology"/>
<evidence type="ECO:0000256" key="4">
    <source>
        <dbReference type="ARBA" id="ARBA00023235"/>
    </source>
</evidence>